<feature type="domain" description="MARVEL" evidence="7">
    <location>
        <begin position="26"/>
        <end position="147"/>
    </location>
</feature>
<feature type="transmembrane region" description="Helical" evidence="6">
    <location>
        <begin position="121"/>
        <end position="143"/>
    </location>
</feature>
<proteinExistence type="predicted"/>
<gene>
    <name evidence="9 10" type="primary">LOC106058152</name>
</gene>
<dbReference type="RefSeq" id="XP_055892737.1">
    <property type="nucleotide sequence ID" value="XM_056036762.1"/>
</dbReference>
<feature type="transmembrane region" description="Helical" evidence="6">
    <location>
        <begin position="62"/>
        <end position="82"/>
    </location>
</feature>
<evidence type="ECO:0000313" key="9">
    <source>
        <dbReference type="RefSeq" id="XP_055892736.1"/>
    </source>
</evidence>
<dbReference type="Proteomes" id="UP001165740">
    <property type="component" value="Chromosome 7"/>
</dbReference>
<dbReference type="Pfam" id="PF01284">
    <property type="entry name" value="MARVEL"/>
    <property type="match status" value="1"/>
</dbReference>
<evidence type="ECO:0000256" key="3">
    <source>
        <dbReference type="ARBA" id="ARBA00022989"/>
    </source>
</evidence>
<evidence type="ECO:0000256" key="1">
    <source>
        <dbReference type="ARBA" id="ARBA00004141"/>
    </source>
</evidence>
<sequence length="171" mass="19510">MEIRTEEHRVQTTRRWYQEIRIHREYLTTIPGILKMTEMGLCILIIICVSSAYWSADGWVHFAAVSCLTLVIINFICHLTDIYHFFIFWHFLEFIEYCISDGLLLMSAIVSAVGAPIHPGIAAAAVFNFLALAVFGVDTYYMFKAWQEHKRQLVGAAVVTEVTTTTTTPTK</sequence>
<evidence type="ECO:0000313" key="8">
    <source>
        <dbReference type="Proteomes" id="UP001165740"/>
    </source>
</evidence>
<evidence type="ECO:0000313" key="10">
    <source>
        <dbReference type="RefSeq" id="XP_055892737.1"/>
    </source>
</evidence>
<dbReference type="InterPro" id="IPR008253">
    <property type="entry name" value="Marvel"/>
</dbReference>
<dbReference type="PANTHER" id="PTHR22776">
    <property type="entry name" value="MARVEL-CONTAINING POTENTIAL LIPID RAFT-ASSOCIATED PROTEIN"/>
    <property type="match status" value="1"/>
</dbReference>
<dbReference type="InterPro" id="IPR050578">
    <property type="entry name" value="MARVEL-CKLF_proteins"/>
</dbReference>
<keyword evidence="3 6" id="KW-1133">Transmembrane helix</keyword>
<dbReference type="PANTHER" id="PTHR22776:SF49">
    <property type="entry name" value="MARVEL DOMAIN-CONTAINING PROTEIN"/>
    <property type="match status" value="1"/>
</dbReference>
<organism evidence="8 10">
    <name type="scientific">Biomphalaria glabrata</name>
    <name type="common">Bloodfluke planorb</name>
    <name type="synonym">Freshwater snail</name>
    <dbReference type="NCBI Taxonomy" id="6526"/>
    <lineage>
        <taxon>Eukaryota</taxon>
        <taxon>Metazoa</taxon>
        <taxon>Spiralia</taxon>
        <taxon>Lophotrochozoa</taxon>
        <taxon>Mollusca</taxon>
        <taxon>Gastropoda</taxon>
        <taxon>Heterobranchia</taxon>
        <taxon>Euthyneura</taxon>
        <taxon>Panpulmonata</taxon>
        <taxon>Hygrophila</taxon>
        <taxon>Lymnaeoidea</taxon>
        <taxon>Planorbidae</taxon>
        <taxon>Biomphalaria</taxon>
    </lineage>
</organism>
<evidence type="ECO:0000256" key="4">
    <source>
        <dbReference type="ARBA" id="ARBA00023136"/>
    </source>
</evidence>
<feature type="transmembrane region" description="Helical" evidence="6">
    <location>
        <begin position="94"/>
        <end position="115"/>
    </location>
</feature>
<name>A0A9W3AZT9_BIOGL</name>
<dbReference type="OrthoDB" id="10028364at2759"/>
<protein>
    <submittedName>
        <fullName evidence="9 10">Uncharacterized protein LOC106058152 isoform X1</fullName>
    </submittedName>
</protein>
<comment type="subcellular location">
    <subcellularLocation>
        <location evidence="1">Membrane</location>
        <topology evidence="1">Multi-pass membrane protein</topology>
    </subcellularLocation>
</comment>
<evidence type="ECO:0000256" key="6">
    <source>
        <dbReference type="SAM" id="Phobius"/>
    </source>
</evidence>
<keyword evidence="2 5" id="KW-0812">Transmembrane</keyword>
<reference evidence="9 10" key="1">
    <citation type="submission" date="2025-04" db="UniProtKB">
        <authorList>
            <consortium name="RefSeq"/>
        </authorList>
    </citation>
    <scope>IDENTIFICATION</scope>
</reference>
<evidence type="ECO:0000256" key="5">
    <source>
        <dbReference type="PROSITE-ProRule" id="PRU00581"/>
    </source>
</evidence>
<dbReference type="GeneID" id="106058152"/>
<keyword evidence="8" id="KW-1185">Reference proteome</keyword>
<dbReference type="GO" id="GO:0016020">
    <property type="term" value="C:membrane"/>
    <property type="evidence" value="ECO:0007669"/>
    <property type="project" value="UniProtKB-SubCell"/>
</dbReference>
<keyword evidence="4 5" id="KW-0472">Membrane</keyword>
<dbReference type="OMA" id="FICIAIC"/>
<dbReference type="PROSITE" id="PS51225">
    <property type="entry name" value="MARVEL"/>
    <property type="match status" value="1"/>
</dbReference>
<feature type="transmembrane region" description="Helical" evidence="6">
    <location>
        <begin position="39"/>
        <end position="56"/>
    </location>
</feature>
<evidence type="ECO:0000259" key="7">
    <source>
        <dbReference type="PROSITE" id="PS51225"/>
    </source>
</evidence>
<evidence type="ECO:0000256" key="2">
    <source>
        <dbReference type="ARBA" id="ARBA00022692"/>
    </source>
</evidence>
<dbReference type="RefSeq" id="XP_055892736.1">
    <property type="nucleotide sequence ID" value="XM_056036761.1"/>
</dbReference>
<dbReference type="AlphaFoldDB" id="A0A9W3AZT9"/>
<accession>A0A9W3AZT9</accession>